<sequence>MGKTFTKTIRGMNLWAKVALIVLFTFALSVFMYEGWYRPLQVQAATVTYQASVPDTTTGLGADGICNATSGAPNNVTANLKDTIATTYTTSASRYYPTTGLVNGTTTSIAKFYGPVYTSNTAITAPSASVAIRGYNATDQWTFHLYEYDPAGTAGNKRLLATSSTITSGTGSTVAASPTYVLNANNVVASGHRLMMEIIYRPGGTTLTPRVYLDGTSSTSWTRLTVTETVAIDTTAPTVTAFTMPSTATSTTVNVSSFTATDAVGVTGYMITESATAPAAGDAGWNATAPTTFTFAGTGARTAYAWAKDAAGNVSTSLSASVTITLPDTTAPTVTAFTMPATATSTTVSVTSFTASDAVGVTGYMITESAAAPAAGDPGWNATAPTSFTFAGTGARTAYAWAKDAAGNISASRSASVTITVVNGTTASALTFSGVTYNTIVVTAPFTGDANGNNSCVIKWGTVNGTYPNTATSTKSGNSYVATVSGLSATTSYYFQATFTDVDGVTGSPVTGAQTTAIYTSPLMHASANLGTKYGTWGTAFDCTTCHAATTANVKQVADIITTPNGPRQVVFTRMTASVISSMGVLGNDQRTDLARSTNVCEVCHHKTTYHQYSSIKVGVDKTHNNRTDCVTCHAHAKGFAASCASCHAGDGGPVTTSPTTNALGGATGAHAKHTGVAPAGLAMKCGGCHDAYTTNPMGDNRIEIGFNINATNFPNGFNGTVTGGSFVGTNTLSTPYIWRGTGTTTFSTSAAKDVTCSVYCHGGWTNSGGTTPSWVSVTALTCGSCHFTSTNPPAAAGDHAVHLGLTGTLALTCANCHPSGSYTNQHLNGNVEWSLSGAKYNATSKYKNALTGSTNSVAPSASYGSCATTNCHGQLSPTWGGTVGTTGQCQKCHGSQSVAFATVTSAQVAPGTGNIDTGRVTGVTVRGGMHQEHLQGTAGISEPVKCSECHVKVNAITDATHMNYSTATITFSGTATAASHAPTVSRVSGVINCNNTYCHTANRPTGTGAGQSGINNPPVWNNSALIGGTSIADTCTGKCHNMPPGGAIAGDNHAGLTASGTYTTPASLAACSSNSPATGCHPTINAAPTSMLTIFFNKLLHINGKVEGGTCVGCHSKVITRTKGRPGTTLANVVAEMNTAGNWSHKRSGAYAVTDEDCCVCHLEGSSVDHKPTAYHQDGNIDLRDPKGLTPEAPITNISGGAFTFQRFSTSYAAGSRTSTGHLSNNIDNVITQKFCLACHSATGATNSGAWVTGGTQYKPFNTTISGAGYVTPLSAGVAGGVVDVDSMLATTNSTFHPVKGPRTNSYAANSRMNAPYGVTKTNGTPSNGVVINCFDCHNAPTPLTRRTVTAHGASAANAFRGTYYTTTATLCHTCHAGYSALSGGMGHGSGSAFYSSVDSGMDTYMSNQCQKCHASTDTAVRPVRAEDAHGFSYFAGSGTDKMWPRGATETYKMYAFIRNTNQWTGTLTWKPLSGPSVPAGSATCGGNMTSSTCGDSMTAYTPGGAY</sequence>
<dbReference type="EMBL" id="VLLN01000004">
    <property type="protein sequence ID" value="TWJ32523.1"/>
    <property type="molecule type" value="Genomic_DNA"/>
</dbReference>
<evidence type="ECO:0000313" key="2">
    <source>
        <dbReference type="Proteomes" id="UP000319449"/>
    </source>
</evidence>
<dbReference type="SUPFAM" id="SSF48695">
    <property type="entry name" value="Multiheme cytochromes"/>
    <property type="match status" value="4"/>
</dbReference>
<protein>
    <submittedName>
        <fullName evidence="1">Putative CxxxxCH...CXXCH cytochrome family protein</fullName>
    </submittedName>
</protein>
<evidence type="ECO:0000313" key="1">
    <source>
        <dbReference type="EMBL" id="TWJ32523.1"/>
    </source>
</evidence>
<name>A0A562WQB6_9BACT</name>
<dbReference type="InterPro" id="IPR036280">
    <property type="entry name" value="Multihaem_cyt_sf"/>
</dbReference>
<dbReference type="Gene3D" id="3.90.10.10">
    <property type="entry name" value="Cytochrome C3"/>
    <property type="match status" value="1"/>
</dbReference>
<proteinExistence type="predicted"/>
<gene>
    <name evidence="1" type="ORF">JN12_00964</name>
</gene>
<accession>A0A562WQB6</accession>
<dbReference type="Proteomes" id="UP000319449">
    <property type="component" value="Unassembled WGS sequence"/>
</dbReference>
<keyword evidence="2" id="KW-1185">Reference proteome</keyword>
<comment type="caution">
    <text evidence="1">The sequence shown here is derived from an EMBL/GenBank/DDBJ whole genome shotgun (WGS) entry which is preliminary data.</text>
</comment>
<reference evidence="1 2" key="1">
    <citation type="submission" date="2019-07" db="EMBL/GenBank/DDBJ databases">
        <title>Genomic Encyclopedia of Archaeal and Bacterial Type Strains, Phase II (KMG-II): from individual species to whole genera.</title>
        <authorList>
            <person name="Goeker M."/>
        </authorList>
    </citation>
    <scope>NUCLEOTIDE SEQUENCE [LARGE SCALE GENOMIC DNA]</scope>
    <source>
        <strain evidence="1 2">ATCC BAA-1139</strain>
    </source>
</reference>
<organism evidence="1 2">
    <name type="scientific">Geobacter argillaceus</name>
    <dbReference type="NCBI Taxonomy" id="345631"/>
    <lineage>
        <taxon>Bacteria</taxon>
        <taxon>Pseudomonadati</taxon>
        <taxon>Thermodesulfobacteriota</taxon>
        <taxon>Desulfuromonadia</taxon>
        <taxon>Geobacterales</taxon>
        <taxon>Geobacteraceae</taxon>
        <taxon>Geobacter</taxon>
    </lineage>
</organism>
<dbReference type="CDD" id="cd08168">
    <property type="entry name" value="Cytochrom_C3"/>
    <property type="match status" value="1"/>
</dbReference>